<dbReference type="PANTHER" id="PTHR34761">
    <property type="entry name" value="NUCLEOLUS AND NEURAL PROGENITOR PROTEIN"/>
    <property type="match status" value="1"/>
</dbReference>
<dbReference type="Ensembl" id="ENSMODT00000070441.1">
    <property type="protein sequence ID" value="ENSMODP00000048024.1"/>
    <property type="gene ID" value="ENSMODG00000018133.4"/>
</dbReference>
<reference evidence="2" key="3">
    <citation type="submission" date="2025-09" db="UniProtKB">
        <authorList>
            <consortium name="Ensembl"/>
        </authorList>
    </citation>
    <scope>IDENTIFICATION</scope>
</reference>
<evidence type="ECO:0000259" key="1">
    <source>
        <dbReference type="Pfam" id="PF14780"/>
    </source>
</evidence>
<dbReference type="Proteomes" id="UP000002280">
    <property type="component" value="Chromosome 4"/>
</dbReference>
<reference evidence="2 3" key="1">
    <citation type="journal article" date="2007" name="Nature">
        <title>Genome of the marsupial Monodelphis domestica reveals innovation in non-coding sequences.</title>
        <authorList>
            <person name="Mikkelsen T.S."/>
            <person name="Wakefield M.J."/>
            <person name="Aken B."/>
            <person name="Amemiya C.T."/>
            <person name="Chang J.L."/>
            <person name="Duke S."/>
            <person name="Garber M."/>
            <person name="Gentles A.J."/>
            <person name="Goodstadt L."/>
            <person name="Heger A."/>
            <person name="Jurka J."/>
            <person name="Kamal M."/>
            <person name="Mauceli E."/>
            <person name="Searle S.M."/>
            <person name="Sharpe T."/>
            <person name="Baker M.L."/>
            <person name="Batzer M.A."/>
            <person name="Benos P.V."/>
            <person name="Belov K."/>
            <person name="Clamp M."/>
            <person name="Cook A."/>
            <person name="Cuff J."/>
            <person name="Das R."/>
            <person name="Davidow L."/>
            <person name="Deakin J.E."/>
            <person name="Fazzari M.J."/>
            <person name="Glass J.L."/>
            <person name="Grabherr M."/>
            <person name="Greally J.M."/>
            <person name="Gu W."/>
            <person name="Hore T.A."/>
            <person name="Huttley G.A."/>
            <person name="Kleber M."/>
            <person name="Jirtle R.L."/>
            <person name="Koina E."/>
            <person name="Lee J.T."/>
            <person name="Mahony S."/>
            <person name="Marra M.A."/>
            <person name="Miller R.D."/>
            <person name="Nicholls R.D."/>
            <person name="Oda M."/>
            <person name="Papenfuss A.T."/>
            <person name="Parra Z.E."/>
            <person name="Pollock D.D."/>
            <person name="Ray D.A."/>
            <person name="Schein J.E."/>
            <person name="Speed T.P."/>
            <person name="Thompson K."/>
            <person name="VandeBerg J.L."/>
            <person name="Wade C.M."/>
            <person name="Walker J.A."/>
            <person name="Waters P.D."/>
            <person name="Webber C."/>
            <person name="Weidman J.R."/>
            <person name="Xie X."/>
            <person name="Zody M.C."/>
            <person name="Baldwin J."/>
            <person name="Abdouelleil A."/>
            <person name="Abdulkadir J."/>
            <person name="Abebe A."/>
            <person name="Abera B."/>
            <person name="Abreu J."/>
            <person name="Acer S.C."/>
            <person name="Aftuck L."/>
            <person name="Alexander A."/>
            <person name="An P."/>
            <person name="Anderson E."/>
            <person name="Anderson S."/>
            <person name="Arachi H."/>
            <person name="Azer M."/>
            <person name="Bachantsang P."/>
            <person name="Barry A."/>
            <person name="Bayul T."/>
            <person name="Berlin A."/>
            <person name="Bessette D."/>
            <person name="Bloom T."/>
            <person name="Bloom T."/>
            <person name="Boguslavskiy L."/>
            <person name="Bonnet C."/>
            <person name="Boukhgalter B."/>
            <person name="Bourzgui I."/>
            <person name="Brown A."/>
            <person name="Cahill P."/>
            <person name="Channer S."/>
            <person name="Cheshatsang Y."/>
            <person name="Chuda L."/>
            <person name="Citroen M."/>
            <person name="Collymore A."/>
            <person name="Cooke P."/>
            <person name="Costello M."/>
            <person name="D'Aco K."/>
            <person name="Daza R."/>
            <person name="De Haan G."/>
            <person name="DeGray S."/>
            <person name="DeMaso C."/>
            <person name="Dhargay N."/>
            <person name="Dooley K."/>
            <person name="Dooley E."/>
            <person name="Doricent M."/>
            <person name="Dorje P."/>
            <person name="Dorjee K."/>
            <person name="Dupes A."/>
            <person name="Elong R."/>
            <person name="Falk J."/>
            <person name="Farina A."/>
            <person name="Faro S."/>
            <person name="Ferguson D."/>
            <person name="Fisher S."/>
            <person name="Foley C.D."/>
            <person name="Franke A."/>
            <person name="Friedrich D."/>
            <person name="Gadbois L."/>
            <person name="Gearin G."/>
            <person name="Gearin C.R."/>
            <person name="Giannoukos G."/>
            <person name="Goode T."/>
            <person name="Graham J."/>
            <person name="Grandbois E."/>
            <person name="Grewal S."/>
            <person name="Gyaltsen K."/>
            <person name="Hafez N."/>
            <person name="Hagos B."/>
            <person name="Hall J."/>
            <person name="Henson C."/>
            <person name="Hollinger A."/>
            <person name="Honan T."/>
            <person name="Huard M.D."/>
            <person name="Hughes L."/>
            <person name="Hurhula B."/>
            <person name="Husby M.E."/>
            <person name="Kamat A."/>
            <person name="Kanga B."/>
            <person name="Kashin S."/>
            <person name="Khazanovich D."/>
            <person name="Kisner P."/>
            <person name="Lance K."/>
            <person name="Lara M."/>
            <person name="Lee W."/>
            <person name="Lennon N."/>
            <person name="Letendre F."/>
            <person name="LeVine R."/>
            <person name="Lipovsky A."/>
            <person name="Liu X."/>
            <person name="Liu J."/>
            <person name="Liu S."/>
            <person name="Lokyitsang T."/>
            <person name="Lokyitsang Y."/>
            <person name="Lubonja R."/>
            <person name="Lui A."/>
            <person name="MacDonald P."/>
            <person name="Magnisalis V."/>
            <person name="Maru K."/>
            <person name="Matthews C."/>
            <person name="McCusker W."/>
            <person name="McDonough S."/>
            <person name="Mehta T."/>
            <person name="Meldrim J."/>
            <person name="Meneus L."/>
            <person name="Mihai O."/>
            <person name="Mihalev A."/>
            <person name="Mihova T."/>
            <person name="Mittelman R."/>
            <person name="Mlenga V."/>
            <person name="Montmayeur A."/>
            <person name="Mulrain L."/>
            <person name="Navidi A."/>
            <person name="Naylor J."/>
            <person name="Negash T."/>
            <person name="Nguyen T."/>
            <person name="Nguyen N."/>
            <person name="Nicol R."/>
            <person name="Norbu C."/>
            <person name="Norbu N."/>
            <person name="Novod N."/>
            <person name="O'Neill B."/>
            <person name="Osman S."/>
            <person name="Markiewicz E."/>
            <person name="Oyono O.L."/>
            <person name="Patti C."/>
            <person name="Phunkhang P."/>
            <person name="Pierre F."/>
            <person name="Priest M."/>
            <person name="Raghuraman S."/>
            <person name="Rege F."/>
            <person name="Reyes R."/>
            <person name="Rise C."/>
            <person name="Rogov P."/>
            <person name="Ross K."/>
            <person name="Ryan E."/>
            <person name="Settipalli S."/>
            <person name="Shea T."/>
            <person name="Sherpa N."/>
            <person name="Shi L."/>
            <person name="Shih D."/>
            <person name="Sparrow T."/>
            <person name="Spaulding J."/>
            <person name="Stalker J."/>
            <person name="Stange-Thomann N."/>
            <person name="Stavropoulos S."/>
            <person name="Stone C."/>
            <person name="Strader C."/>
            <person name="Tesfaye S."/>
            <person name="Thomson T."/>
            <person name="Thoulutsang Y."/>
            <person name="Thoulutsang D."/>
            <person name="Topham K."/>
            <person name="Topping I."/>
            <person name="Tsamla T."/>
            <person name="Vassiliev H."/>
            <person name="Vo A."/>
            <person name="Wangchuk T."/>
            <person name="Wangdi T."/>
            <person name="Weiand M."/>
            <person name="Wilkinson J."/>
            <person name="Wilson A."/>
            <person name="Yadav S."/>
            <person name="Young G."/>
            <person name="Yu Q."/>
            <person name="Zembek L."/>
            <person name="Zhong D."/>
            <person name="Zimmer A."/>
            <person name="Zwirko Z."/>
            <person name="Jaffe D.B."/>
            <person name="Alvarez P."/>
            <person name="Brockman W."/>
            <person name="Butler J."/>
            <person name="Chin C."/>
            <person name="Gnerre S."/>
            <person name="MacCallum I."/>
            <person name="Graves J.A."/>
            <person name="Ponting C.P."/>
            <person name="Breen M."/>
            <person name="Samollow P.B."/>
            <person name="Lander E.S."/>
            <person name="Lindblad-Toh K."/>
        </authorList>
    </citation>
    <scope>NUCLEOTIDE SEQUENCE [LARGE SCALE GENOMIC DNA]</scope>
</reference>
<sequence>MASVADREPWNQVRIPSPGSLSTVAVEDEDGAIGSYIKAVIKECHTVKMSLIRKDLDAETGVLRAILYSNHNKLCHHKPYLALKQLYLLQLLTHSQGSLHWETSYFFV</sequence>
<evidence type="ECO:0000313" key="2">
    <source>
        <dbReference type="Ensembl" id="ENSMODP00000048024.1"/>
    </source>
</evidence>
<organism evidence="2 3">
    <name type="scientific">Monodelphis domestica</name>
    <name type="common">Gray short-tailed opossum</name>
    <dbReference type="NCBI Taxonomy" id="13616"/>
    <lineage>
        <taxon>Eukaryota</taxon>
        <taxon>Metazoa</taxon>
        <taxon>Chordata</taxon>
        <taxon>Craniata</taxon>
        <taxon>Vertebrata</taxon>
        <taxon>Euteleostomi</taxon>
        <taxon>Mammalia</taxon>
        <taxon>Metatheria</taxon>
        <taxon>Didelphimorphia</taxon>
        <taxon>Didelphidae</taxon>
        <taxon>Monodelphis</taxon>
    </lineage>
</organism>
<protein>
    <submittedName>
        <fullName evidence="2">Nucleolus and neural progenitor protein</fullName>
    </submittedName>
</protein>
<feature type="domain" description="Nucleolus and neural progenitor protein-like N-terminal" evidence="1">
    <location>
        <begin position="10"/>
        <end position="86"/>
    </location>
</feature>
<reference evidence="2" key="2">
    <citation type="submission" date="2025-08" db="UniProtKB">
        <authorList>
            <consortium name="Ensembl"/>
        </authorList>
    </citation>
    <scope>IDENTIFICATION</scope>
</reference>
<keyword evidence="3" id="KW-1185">Reference proteome</keyword>
<dbReference type="InterPro" id="IPR027951">
    <property type="entry name" value="Nepro_N"/>
</dbReference>
<dbReference type="Bgee" id="ENSMODG00000018133">
    <property type="expression patterns" value="Expressed in forelimb bud and 21 other cell types or tissues"/>
</dbReference>
<gene>
    <name evidence="2" type="primary">NEPRO</name>
</gene>
<dbReference type="PANTHER" id="PTHR34761:SF1">
    <property type="entry name" value="NUCLEOLUS AND NEURAL PROGENITOR PROTEIN"/>
    <property type="match status" value="1"/>
</dbReference>
<dbReference type="Pfam" id="PF14780">
    <property type="entry name" value="NEPRO_N"/>
    <property type="match status" value="1"/>
</dbReference>
<accession>A0A5F8GKM9</accession>
<dbReference type="GeneTree" id="ENSGT00390000007644"/>
<evidence type="ECO:0000313" key="3">
    <source>
        <dbReference type="Proteomes" id="UP000002280"/>
    </source>
</evidence>
<dbReference type="AlphaFoldDB" id="A0A5F8GKM9"/>
<proteinExistence type="predicted"/>
<dbReference type="InterPro" id="IPR052835">
    <property type="entry name" value="Nepro"/>
</dbReference>
<name>A0A5F8GKM9_MONDO</name>